<dbReference type="GO" id="GO:0016989">
    <property type="term" value="F:sigma factor antagonist activity"/>
    <property type="evidence" value="ECO:0007669"/>
    <property type="project" value="TreeGrafter"/>
</dbReference>
<dbReference type="EMBL" id="RAPN01000003">
    <property type="protein sequence ID" value="RKD87972.1"/>
    <property type="molecule type" value="Genomic_DNA"/>
</dbReference>
<evidence type="ECO:0000256" key="1">
    <source>
        <dbReference type="SAM" id="MobiDB-lite"/>
    </source>
</evidence>
<keyword evidence="6" id="KW-1185">Reference proteome</keyword>
<dbReference type="InterPro" id="IPR006860">
    <property type="entry name" value="FecR"/>
</dbReference>
<keyword evidence="2" id="KW-0472">Membrane</keyword>
<keyword evidence="2" id="KW-0812">Transmembrane</keyword>
<evidence type="ECO:0000256" key="2">
    <source>
        <dbReference type="SAM" id="Phobius"/>
    </source>
</evidence>
<sequence length="326" mass="37712">MKQKDLDRIDDYFRNQSSDDEQFVRRRFSDDLEEEALFSLSEKHWNQASSEKVDLRHVLRKIHHDIQKDDATPANYKQVAFRWYSRVAAVLMLPLFIASLYTGIKYYQTLDSVAEIHAPKGSRIQFHLPDGSAGYLNGGSSLTYAANFKNNRRLQLNGEAYFEVEKDRSHPFVVQTNPANIQVLGTKFDVRAYSEDDELITTLEEGSVEIFNKANNTTSRLSPGEQNRIDTQSGSMSTNSVNTKFYTSWKEETLQLDNTPFADVLKQMERWYGVDFIVEKDMKETQNYTMTIKTESLREMLQLMALTTAFRYEINGNKVIIKSLNE</sequence>
<dbReference type="Pfam" id="PF04773">
    <property type="entry name" value="FecR"/>
    <property type="match status" value="1"/>
</dbReference>
<keyword evidence="2" id="KW-1133">Transmembrane helix</keyword>
<feature type="region of interest" description="Disordered" evidence="1">
    <location>
        <begin position="217"/>
        <end position="237"/>
    </location>
</feature>
<dbReference type="RefSeq" id="WP_120274984.1">
    <property type="nucleotide sequence ID" value="NZ_RAPN01000003.1"/>
</dbReference>
<dbReference type="Gene3D" id="2.60.120.1440">
    <property type="match status" value="1"/>
</dbReference>
<organism evidence="5 6">
    <name type="scientific">Mangrovibacterium diazotrophicum</name>
    <dbReference type="NCBI Taxonomy" id="1261403"/>
    <lineage>
        <taxon>Bacteria</taxon>
        <taxon>Pseudomonadati</taxon>
        <taxon>Bacteroidota</taxon>
        <taxon>Bacteroidia</taxon>
        <taxon>Marinilabiliales</taxon>
        <taxon>Prolixibacteraceae</taxon>
        <taxon>Mangrovibacterium</taxon>
    </lineage>
</organism>
<name>A0A419VXL7_9BACT</name>
<evidence type="ECO:0000259" key="3">
    <source>
        <dbReference type="Pfam" id="PF04773"/>
    </source>
</evidence>
<evidence type="ECO:0000313" key="5">
    <source>
        <dbReference type="EMBL" id="RKD87972.1"/>
    </source>
</evidence>
<dbReference type="Gene3D" id="3.55.50.30">
    <property type="match status" value="1"/>
</dbReference>
<protein>
    <submittedName>
        <fullName evidence="5">FecR family protein</fullName>
    </submittedName>
</protein>
<dbReference type="Pfam" id="PF16344">
    <property type="entry name" value="FecR_C"/>
    <property type="match status" value="1"/>
</dbReference>
<dbReference type="Proteomes" id="UP000283387">
    <property type="component" value="Unassembled WGS sequence"/>
</dbReference>
<gene>
    <name evidence="5" type="ORF">BC643_3984</name>
</gene>
<dbReference type="InterPro" id="IPR012373">
    <property type="entry name" value="Ferrdict_sens_TM"/>
</dbReference>
<dbReference type="OrthoDB" id="699645at2"/>
<dbReference type="PANTHER" id="PTHR30273">
    <property type="entry name" value="PERIPLASMIC SIGNAL SENSOR AND SIGMA FACTOR ACTIVATOR FECR-RELATED"/>
    <property type="match status" value="1"/>
</dbReference>
<feature type="transmembrane region" description="Helical" evidence="2">
    <location>
        <begin position="83"/>
        <end position="104"/>
    </location>
</feature>
<evidence type="ECO:0000259" key="4">
    <source>
        <dbReference type="Pfam" id="PF16344"/>
    </source>
</evidence>
<feature type="domain" description="Protein FecR C-terminal" evidence="4">
    <location>
        <begin position="254"/>
        <end position="321"/>
    </location>
</feature>
<proteinExistence type="predicted"/>
<dbReference type="PIRSF" id="PIRSF018266">
    <property type="entry name" value="FecR"/>
    <property type="match status" value="1"/>
</dbReference>
<dbReference type="AlphaFoldDB" id="A0A419VXL7"/>
<comment type="caution">
    <text evidence="5">The sequence shown here is derived from an EMBL/GenBank/DDBJ whole genome shotgun (WGS) entry which is preliminary data.</text>
</comment>
<reference evidence="5 6" key="1">
    <citation type="submission" date="2018-09" db="EMBL/GenBank/DDBJ databases">
        <title>Genomic Encyclopedia of Archaeal and Bacterial Type Strains, Phase II (KMG-II): from individual species to whole genera.</title>
        <authorList>
            <person name="Goeker M."/>
        </authorList>
    </citation>
    <scope>NUCLEOTIDE SEQUENCE [LARGE SCALE GENOMIC DNA]</scope>
    <source>
        <strain evidence="5 6">DSM 27148</strain>
    </source>
</reference>
<feature type="domain" description="FecR protein" evidence="3">
    <location>
        <begin position="116"/>
        <end position="209"/>
    </location>
</feature>
<dbReference type="InterPro" id="IPR032508">
    <property type="entry name" value="FecR_C"/>
</dbReference>
<dbReference type="PANTHER" id="PTHR30273:SF2">
    <property type="entry name" value="PROTEIN FECR"/>
    <property type="match status" value="1"/>
</dbReference>
<accession>A0A419VXL7</accession>
<evidence type="ECO:0000313" key="6">
    <source>
        <dbReference type="Proteomes" id="UP000283387"/>
    </source>
</evidence>
<dbReference type="FunFam" id="2.60.120.1440:FF:000001">
    <property type="entry name" value="Putative anti-sigma factor"/>
    <property type="match status" value="1"/>
</dbReference>